<proteinExistence type="predicted"/>
<keyword evidence="1" id="KW-0175">Coiled coil</keyword>
<name>A0A250JHX0_9BACT</name>
<organism evidence="3 4">
    <name type="scientific">Cystobacter fuscus</name>
    <dbReference type="NCBI Taxonomy" id="43"/>
    <lineage>
        <taxon>Bacteria</taxon>
        <taxon>Pseudomonadati</taxon>
        <taxon>Myxococcota</taxon>
        <taxon>Myxococcia</taxon>
        <taxon>Myxococcales</taxon>
        <taxon>Cystobacterineae</taxon>
        <taxon>Archangiaceae</taxon>
        <taxon>Cystobacter</taxon>
    </lineage>
</organism>
<feature type="signal peptide" evidence="2">
    <location>
        <begin position="1"/>
        <end position="21"/>
    </location>
</feature>
<dbReference type="Pfam" id="PF09544">
    <property type="entry name" value="DUF2381"/>
    <property type="match status" value="1"/>
</dbReference>
<dbReference type="AlphaFoldDB" id="A0A250JHX0"/>
<feature type="coiled-coil region" evidence="1">
    <location>
        <begin position="140"/>
        <end position="167"/>
    </location>
</feature>
<evidence type="ECO:0008006" key="5">
    <source>
        <dbReference type="Google" id="ProtNLM"/>
    </source>
</evidence>
<dbReference type="KEGG" id="cfus:CYFUS_008965"/>
<evidence type="ECO:0000256" key="2">
    <source>
        <dbReference type="SAM" id="SignalP"/>
    </source>
</evidence>
<protein>
    <recommendedName>
        <fullName evidence="5">Lipoprotein</fullName>
    </recommendedName>
</protein>
<sequence>MLPLSPGALLTLALLAGTAGAADPPRASECSAAPLIDLMAKPAELVPGVCVNPGAPTTFVFGAPLPSGAVVLSDNRSVDFAQGGAFVTVYPKRSFLPGERVKLTVRFGDGAAPEEAAFWLVGHAEQGVRSVEVFRSARSADELKREAAEARAEASQCQKEKARLLAERTKLGGLMGAAWLERTEEIHSKDLLEGLVQHPGNALTVEEATSYSNKGSIAVRLLLRNFGTETWTATEAMLTNSMGVDVVLSLWRDAAISSGSSGFVVVGVEKSSEQLGCPCSLKLREEQQARAVTMKGVTFPF</sequence>
<dbReference type="Proteomes" id="UP000217257">
    <property type="component" value="Chromosome"/>
</dbReference>
<evidence type="ECO:0000313" key="3">
    <source>
        <dbReference type="EMBL" id="ATB43485.1"/>
    </source>
</evidence>
<feature type="chain" id="PRO_5012512982" description="Lipoprotein" evidence="2">
    <location>
        <begin position="22"/>
        <end position="301"/>
    </location>
</feature>
<keyword evidence="2" id="KW-0732">Signal</keyword>
<accession>A0A250JHX0</accession>
<dbReference type="RefSeq" id="WP_157759028.1">
    <property type="nucleotide sequence ID" value="NZ_CP022098.1"/>
</dbReference>
<evidence type="ECO:0000313" key="4">
    <source>
        <dbReference type="Proteomes" id="UP000217257"/>
    </source>
</evidence>
<dbReference type="InterPro" id="IPR011754">
    <property type="entry name" value="Mxa_paralog_2268"/>
</dbReference>
<gene>
    <name evidence="3" type="ORF">CYFUS_008965</name>
</gene>
<reference evidence="3 4" key="1">
    <citation type="submission" date="2017-06" db="EMBL/GenBank/DDBJ databases">
        <title>Sequencing and comparative analysis of myxobacterial genomes.</title>
        <authorList>
            <person name="Rupp O."/>
            <person name="Goesmann A."/>
            <person name="Sogaard-Andersen L."/>
        </authorList>
    </citation>
    <scope>NUCLEOTIDE SEQUENCE [LARGE SCALE GENOMIC DNA]</scope>
    <source>
        <strain evidence="3 4">DSM 52655</strain>
    </source>
</reference>
<dbReference type="EMBL" id="CP022098">
    <property type="protein sequence ID" value="ATB43485.1"/>
    <property type="molecule type" value="Genomic_DNA"/>
</dbReference>
<dbReference type="NCBIfam" id="TIGR02268">
    <property type="entry name" value="Myxococcus xanthus paralogous family TIGR02268"/>
    <property type="match status" value="1"/>
</dbReference>
<evidence type="ECO:0000256" key="1">
    <source>
        <dbReference type="SAM" id="Coils"/>
    </source>
</evidence>